<accession>A0ABM9SE66</accession>
<dbReference type="EMBL" id="AP024355">
    <property type="protein sequence ID" value="BCR03070.1"/>
    <property type="molecule type" value="Genomic_DNA"/>
</dbReference>
<evidence type="ECO:0000313" key="1">
    <source>
        <dbReference type="EMBL" id="BCR03070.1"/>
    </source>
</evidence>
<name>A0ABM9SE66_9BACT</name>
<proteinExistence type="predicted"/>
<keyword evidence="2" id="KW-1185">Reference proteome</keyword>
<protein>
    <submittedName>
        <fullName evidence="1">Uncharacterized protein</fullName>
    </submittedName>
</protein>
<gene>
    <name evidence="1" type="ORF">DESUT3_01390</name>
</gene>
<organism evidence="1 2">
    <name type="scientific">Desulfuromonas versatilis</name>
    <dbReference type="NCBI Taxonomy" id="2802975"/>
    <lineage>
        <taxon>Bacteria</taxon>
        <taxon>Pseudomonadati</taxon>
        <taxon>Thermodesulfobacteriota</taxon>
        <taxon>Desulfuromonadia</taxon>
        <taxon>Desulfuromonadales</taxon>
        <taxon>Desulfuromonadaceae</taxon>
        <taxon>Desulfuromonas</taxon>
    </lineage>
</organism>
<reference evidence="1 2" key="1">
    <citation type="journal article" date="2016" name="C (Basel)">
        <title>Selective Growth of and Electricity Production by Marine Exoelectrogenic Bacteria in Self-Aggregated Hydrogel of Microbially Reduced Graphene Oxide.</title>
        <authorList>
            <person name="Yoshida N."/>
            <person name="Goto Y."/>
            <person name="Miyata Y."/>
        </authorList>
    </citation>
    <scope>NUCLEOTIDE SEQUENCE [LARGE SCALE GENOMIC DNA]</scope>
    <source>
        <strain evidence="1 2">NIT-T3</strain>
    </source>
</reference>
<reference evidence="1 2" key="2">
    <citation type="journal article" date="2021" name="Int. J. Syst. Evol. Microbiol.">
        <title>Isolation and Polyphasic Characterization of Desulfuromonas versatilis sp. Nov., an Electrogenic Bacteria Capable of Versatile Metabolism Isolated from a Graphene Oxide-Reducing Enrichment Culture.</title>
        <authorList>
            <person name="Xie L."/>
            <person name="Yoshida N."/>
            <person name="Ishii S."/>
            <person name="Meng L."/>
        </authorList>
    </citation>
    <scope>NUCLEOTIDE SEQUENCE [LARGE SCALE GENOMIC DNA]</scope>
    <source>
        <strain evidence="1 2">NIT-T3</strain>
    </source>
</reference>
<dbReference type="RefSeq" id="WP_225911585.1">
    <property type="nucleotide sequence ID" value="NZ_AP024355.1"/>
</dbReference>
<sequence>MSETMQIEESHAPQSRLIPVAKWNDYHPWPPQGGLRYLIFHEKTNGFDSVVIRIGRAVLIDEEAFFVWARSHRKGGK</sequence>
<evidence type="ECO:0000313" key="2">
    <source>
        <dbReference type="Proteomes" id="UP001319827"/>
    </source>
</evidence>
<dbReference type="Proteomes" id="UP001319827">
    <property type="component" value="Chromosome"/>
</dbReference>